<dbReference type="EMBL" id="CACTIH010000276">
    <property type="protein sequence ID" value="CAA2958648.1"/>
    <property type="molecule type" value="Genomic_DNA"/>
</dbReference>
<accession>A0A8S0Q0F9</accession>
<name>A0A8S0Q0F9_OLEEU</name>
<protein>
    <submittedName>
        <fullName evidence="1">Uncharacterized protein</fullName>
    </submittedName>
</protein>
<organism evidence="1 2">
    <name type="scientific">Olea europaea subsp. europaea</name>
    <dbReference type="NCBI Taxonomy" id="158383"/>
    <lineage>
        <taxon>Eukaryota</taxon>
        <taxon>Viridiplantae</taxon>
        <taxon>Streptophyta</taxon>
        <taxon>Embryophyta</taxon>
        <taxon>Tracheophyta</taxon>
        <taxon>Spermatophyta</taxon>
        <taxon>Magnoliopsida</taxon>
        <taxon>eudicotyledons</taxon>
        <taxon>Gunneridae</taxon>
        <taxon>Pentapetalae</taxon>
        <taxon>asterids</taxon>
        <taxon>lamiids</taxon>
        <taxon>Lamiales</taxon>
        <taxon>Oleaceae</taxon>
        <taxon>Oleeae</taxon>
        <taxon>Olea</taxon>
    </lineage>
</organism>
<evidence type="ECO:0000313" key="2">
    <source>
        <dbReference type="Proteomes" id="UP000594638"/>
    </source>
</evidence>
<keyword evidence="2" id="KW-1185">Reference proteome</keyword>
<evidence type="ECO:0000313" key="1">
    <source>
        <dbReference type="EMBL" id="CAA2958648.1"/>
    </source>
</evidence>
<dbReference type="Proteomes" id="UP000594638">
    <property type="component" value="Unassembled WGS sequence"/>
</dbReference>
<sequence>MALSYFLGFKQTVEAKEEDSKILKALRGSHLAELEGSYSLIDLGAGKSIFPKAQFRHLPALGPHWVYPCTSGSTQLPEAHYQ</sequence>
<dbReference type="AlphaFoldDB" id="A0A8S0Q0F9"/>
<gene>
    <name evidence="1" type="ORF">OLEA9_A076341</name>
</gene>
<comment type="caution">
    <text evidence="1">The sequence shown here is derived from an EMBL/GenBank/DDBJ whole genome shotgun (WGS) entry which is preliminary data.</text>
</comment>
<dbReference type="Gramene" id="OE9A076341T1">
    <property type="protein sequence ID" value="OE9A076341C1"/>
    <property type="gene ID" value="OE9A076341"/>
</dbReference>
<reference evidence="1 2" key="1">
    <citation type="submission" date="2019-12" db="EMBL/GenBank/DDBJ databases">
        <authorList>
            <person name="Alioto T."/>
            <person name="Alioto T."/>
            <person name="Gomez Garrido J."/>
        </authorList>
    </citation>
    <scope>NUCLEOTIDE SEQUENCE [LARGE SCALE GENOMIC DNA]</scope>
</reference>
<proteinExistence type="predicted"/>